<dbReference type="CDD" id="cd15047">
    <property type="entry name" value="7tmC_GABA-B-like"/>
    <property type="match status" value="1"/>
</dbReference>
<reference evidence="11" key="1">
    <citation type="journal article" date="2019" name="bioRxiv">
        <title>The Genome of the Zebra Mussel, Dreissena polymorpha: A Resource for Invasive Species Research.</title>
        <authorList>
            <person name="McCartney M.A."/>
            <person name="Auch B."/>
            <person name="Kono T."/>
            <person name="Mallez S."/>
            <person name="Zhang Y."/>
            <person name="Obille A."/>
            <person name="Becker A."/>
            <person name="Abrahante J.E."/>
            <person name="Garbe J."/>
            <person name="Badalamenti J.P."/>
            <person name="Herman A."/>
            <person name="Mangelson H."/>
            <person name="Liachko I."/>
            <person name="Sullivan S."/>
            <person name="Sone E.D."/>
            <person name="Koren S."/>
            <person name="Silverstein K.A.T."/>
            <person name="Beckman K.B."/>
            <person name="Gohl D.M."/>
        </authorList>
    </citation>
    <scope>NUCLEOTIDE SEQUENCE</scope>
    <source>
        <strain evidence="11">Duluth1</strain>
        <tissue evidence="11">Whole animal</tissue>
    </source>
</reference>
<keyword evidence="5 9" id="KW-0472">Membrane</keyword>
<evidence type="ECO:0000259" key="10">
    <source>
        <dbReference type="PROSITE" id="PS50259"/>
    </source>
</evidence>
<feature type="transmembrane region" description="Helical" evidence="9">
    <location>
        <begin position="318"/>
        <end position="340"/>
    </location>
</feature>
<keyword evidence="12" id="KW-1185">Reference proteome</keyword>
<dbReference type="InterPro" id="IPR017978">
    <property type="entry name" value="GPCR_3_C"/>
</dbReference>
<dbReference type="SUPFAM" id="SSF53822">
    <property type="entry name" value="Periplasmic binding protein-like I"/>
    <property type="match status" value="1"/>
</dbReference>
<sequence>MVKQRRCSVSFVWIITGGILYDGWIQASNHCTKEEVLAATDGSLVLLYQKASSSAEPTITGLSAKEEIASVTPTNATIPYAWLKQIPWVMDTMWTLAIGLNNSIKYLREKGLSLHNYTNSPDYLEAIQKGTNEASFQGISGPFSFDNTNNRIGLTYLQRSINGFLAFNIIFRHKWSIRMSSPHVNSVILIGCLCMYVVVYVSTVEYLQRYEDGTKGSVCMAKTWLIATGYTLMFGGMFAKTYRVYIIFKNTTVKRKPIKDHHLFIVVGILLIIDFIILIPWTTVFPFSSEKQIKMMDTLDNNLIDAEVIVYCHNTKQVYWFITMYVYKGLLLAFGTFLAWETRNVTVEELNDSRNIGACIYSVVVVCLIGVPLQHILPTDQINPAYVLETCILLFSTTTCACVIFLPKIHNRNKVRERMLTKPATALSTKNCACSGHPSNLNVVLPGTSMDSSHM</sequence>
<dbReference type="InterPro" id="IPR028082">
    <property type="entry name" value="Peripla_BP_I"/>
</dbReference>
<dbReference type="PANTHER" id="PTHR10519:SF20">
    <property type="entry name" value="G-PROTEIN COUPLED RECEPTOR 156-RELATED"/>
    <property type="match status" value="1"/>
</dbReference>
<evidence type="ECO:0000256" key="7">
    <source>
        <dbReference type="ARBA" id="ARBA00023180"/>
    </source>
</evidence>
<dbReference type="AlphaFoldDB" id="A0A9D4K1S5"/>
<evidence type="ECO:0000256" key="8">
    <source>
        <dbReference type="ARBA" id="ARBA00023224"/>
    </source>
</evidence>
<feature type="transmembrane region" description="Helical" evidence="9">
    <location>
        <begin position="184"/>
        <end position="203"/>
    </location>
</feature>
<evidence type="ECO:0000313" key="12">
    <source>
        <dbReference type="Proteomes" id="UP000828390"/>
    </source>
</evidence>
<evidence type="ECO:0000256" key="9">
    <source>
        <dbReference type="SAM" id="Phobius"/>
    </source>
</evidence>
<evidence type="ECO:0000256" key="3">
    <source>
        <dbReference type="ARBA" id="ARBA00022989"/>
    </source>
</evidence>
<evidence type="ECO:0000313" key="11">
    <source>
        <dbReference type="EMBL" id="KAH3828453.1"/>
    </source>
</evidence>
<keyword evidence="6" id="KW-0675">Receptor</keyword>
<dbReference type="GO" id="GO:0038039">
    <property type="term" value="C:G protein-coupled receptor heterodimeric complex"/>
    <property type="evidence" value="ECO:0007669"/>
    <property type="project" value="TreeGrafter"/>
</dbReference>
<dbReference type="GO" id="GO:0007214">
    <property type="term" value="P:gamma-aminobutyric acid signaling pathway"/>
    <property type="evidence" value="ECO:0007669"/>
    <property type="project" value="TreeGrafter"/>
</dbReference>
<accession>A0A9D4K1S5</accession>
<evidence type="ECO:0000256" key="5">
    <source>
        <dbReference type="ARBA" id="ARBA00023136"/>
    </source>
</evidence>
<dbReference type="InterPro" id="IPR002455">
    <property type="entry name" value="GPCR3_GABA-B"/>
</dbReference>
<feature type="domain" description="G-protein coupled receptors family 3 profile" evidence="10">
    <location>
        <begin position="217"/>
        <end position="410"/>
    </location>
</feature>
<reference evidence="11" key="2">
    <citation type="submission" date="2020-11" db="EMBL/GenBank/DDBJ databases">
        <authorList>
            <person name="McCartney M.A."/>
            <person name="Auch B."/>
            <person name="Kono T."/>
            <person name="Mallez S."/>
            <person name="Becker A."/>
            <person name="Gohl D.M."/>
            <person name="Silverstein K.A.T."/>
            <person name="Koren S."/>
            <person name="Bechman K.B."/>
            <person name="Herman A."/>
            <person name="Abrahante J.E."/>
            <person name="Garbe J."/>
        </authorList>
    </citation>
    <scope>NUCLEOTIDE SEQUENCE</scope>
    <source>
        <strain evidence="11">Duluth1</strain>
        <tissue evidence="11">Whole animal</tissue>
    </source>
</reference>
<dbReference type="PROSITE" id="PS50259">
    <property type="entry name" value="G_PROTEIN_RECEP_F3_4"/>
    <property type="match status" value="1"/>
</dbReference>
<comment type="subcellular location">
    <subcellularLocation>
        <location evidence="1">Membrane</location>
        <topology evidence="1">Multi-pass membrane protein</topology>
    </subcellularLocation>
</comment>
<keyword evidence="7" id="KW-0325">Glycoprotein</keyword>
<feature type="transmembrane region" description="Helical" evidence="9">
    <location>
        <begin position="385"/>
        <end position="406"/>
    </location>
</feature>
<proteinExistence type="predicted"/>
<evidence type="ECO:0000256" key="2">
    <source>
        <dbReference type="ARBA" id="ARBA00022692"/>
    </source>
</evidence>
<comment type="caution">
    <text evidence="11">The sequence shown here is derived from an EMBL/GenBank/DDBJ whole genome shotgun (WGS) entry which is preliminary data.</text>
</comment>
<dbReference type="Gene3D" id="3.40.50.2300">
    <property type="match status" value="2"/>
</dbReference>
<gene>
    <name evidence="11" type="ORF">DPMN_130422</name>
</gene>
<evidence type="ECO:0000256" key="4">
    <source>
        <dbReference type="ARBA" id="ARBA00023040"/>
    </source>
</evidence>
<keyword evidence="2 9" id="KW-0812">Transmembrane</keyword>
<dbReference type="Proteomes" id="UP000828390">
    <property type="component" value="Unassembled WGS sequence"/>
</dbReference>
<feature type="transmembrane region" description="Helical" evidence="9">
    <location>
        <begin position="223"/>
        <end position="242"/>
    </location>
</feature>
<feature type="transmembrane region" description="Helical" evidence="9">
    <location>
        <begin position="352"/>
        <end position="373"/>
    </location>
</feature>
<keyword evidence="3 9" id="KW-1133">Transmembrane helix</keyword>
<name>A0A9D4K1S5_DREPO</name>
<organism evidence="11 12">
    <name type="scientific">Dreissena polymorpha</name>
    <name type="common">Zebra mussel</name>
    <name type="synonym">Mytilus polymorpha</name>
    <dbReference type="NCBI Taxonomy" id="45954"/>
    <lineage>
        <taxon>Eukaryota</taxon>
        <taxon>Metazoa</taxon>
        <taxon>Spiralia</taxon>
        <taxon>Lophotrochozoa</taxon>
        <taxon>Mollusca</taxon>
        <taxon>Bivalvia</taxon>
        <taxon>Autobranchia</taxon>
        <taxon>Heteroconchia</taxon>
        <taxon>Euheterodonta</taxon>
        <taxon>Imparidentia</taxon>
        <taxon>Neoheterodontei</taxon>
        <taxon>Myida</taxon>
        <taxon>Dreissenoidea</taxon>
        <taxon>Dreissenidae</taxon>
        <taxon>Dreissena</taxon>
    </lineage>
</organism>
<evidence type="ECO:0000256" key="6">
    <source>
        <dbReference type="ARBA" id="ARBA00023170"/>
    </source>
</evidence>
<dbReference type="GO" id="GO:0004965">
    <property type="term" value="F:G protein-coupled GABA receptor activity"/>
    <property type="evidence" value="ECO:0007669"/>
    <property type="project" value="InterPro"/>
</dbReference>
<keyword evidence="8" id="KW-0807">Transducer</keyword>
<dbReference type="Pfam" id="PF00003">
    <property type="entry name" value="7tm_3"/>
    <property type="match status" value="1"/>
</dbReference>
<keyword evidence="4" id="KW-0297">G-protein coupled receptor</keyword>
<feature type="transmembrane region" description="Helical" evidence="9">
    <location>
        <begin position="263"/>
        <end position="281"/>
    </location>
</feature>
<evidence type="ECO:0000256" key="1">
    <source>
        <dbReference type="ARBA" id="ARBA00004141"/>
    </source>
</evidence>
<dbReference type="PANTHER" id="PTHR10519">
    <property type="entry name" value="GABA-B RECEPTOR"/>
    <property type="match status" value="1"/>
</dbReference>
<dbReference type="EMBL" id="JAIWYP010000005">
    <property type="protein sequence ID" value="KAH3828453.1"/>
    <property type="molecule type" value="Genomic_DNA"/>
</dbReference>
<protein>
    <recommendedName>
        <fullName evidence="10">G-protein coupled receptors family 3 profile domain-containing protein</fullName>
    </recommendedName>
</protein>